<feature type="domain" description="SH3" evidence="4">
    <location>
        <begin position="9"/>
        <end position="71"/>
    </location>
</feature>
<feature type="non-terminal residue" evidence="5">
    <location>
        <position position="1"/>
    </location>
</feature>
<dbReference type="GO" id="GO:0071933">
    <property type="term" value="F:Arp2/3 complex binding"/>
    <property type="evidence" value="ECO:0007669"/>
    <property type="project" value="TreeGrafter"/>
</dbReference>
<dbReference type="InterPro" id="IPR001452">
    <property type="entry name" value="SH3_domain"/>
</dbReference>
<dbReference type="EMBL" id="JACEFF010000259">
    <property type="protein sequence ID" value="KAH9641041.1"/>
    <property type="molecule type" value="Genomic_DNA"/>
</dbReference>
<keyword evidence="1 2" id="KW-0728">SH3 domain</keyword>
<dbReference type="InterPro" id="IPR036028">
    <property type="entry name" value="SH3-like_dom_sf"/>
</dbReference>
<dbReference type="SMART" id="SM00326">
    <property type="entry name" value="SH3"/>
    <property type="match status" value="1"/>
</dbReference>
<accession>A0A922SKR0</accession>
<evidence type="ECO:0000256" key="1">
    <source>
        <dbReference type="ARBA" id="ARBA00022443"/>
    </source>
</evidence>
<protein>
    <recommendedName>
        <fullName evidence="4">SH3 domain-containing protein</fullName>
    </recommendedName>
</protein>
<feature type="region of interest" description="Disordered" evidence="3">
    <location>
        <begin position="112"/>
        <end position="211"/>
    </location>
</feature>
<feature type="compositionally biased region" description="Low complexity" evidence="3">
    <location>
        <begin position="187"/>
        <end position="196"/>
    </location>
</feature>
<evidence type="ECO:0000256" key="3">
    <source>
        <dbReference type="SAM" id="MobiDB-lite"/>
    </source>
</evidence>
<name>A0A922SKR0_SPOEX</name>
<feature type="compositionally biased region" description="Polar residues" evidence="3">
    <location>
        <begin position="161"/>
        <end position="172"/>
    </location>
</feature>
<dbReference type="AlphaFoldDB" id="A0A922SKR0"/>
<comment type="caution">
    <text evidence="5">The sequence shown here is derived from an EMBL/GenBank/DDBJ whole genome shotgun (WGS) entry which is preliminary data.</text>
</comment>
<dbReference type="Pfam" id="PF09431">
    <property type="entry name" value="SPIN90_LRD"/>
    <property type="match status" value="1"/>
</dbReference>
<dbReference type="Proteomes" id="UP000814243">
    <property type="component" value="Unassembled WGS sequence"/>
</dbReference>
<organism evidence="5 6">
    <name type="scientific">Spodoptera exigua</name>
    <name type="common">Beet armyworm</name>
    <name type="synonym">Noctua fulgens</name>
    <dbReference type="NCBI Taxonomy" id="7107"/>
    <lineage>
        <taxon>Eukaryota</taxon>
        <taxon>Metazoa</taxon>
        <taxon>Ecdysozoa</taxon>
        <taxon>Arthropoda</taxon>
        <taxon>Hexapoda</taxon>
        <taxon>Insecta</taxon>
        <taxon>Pterygota</taxon>
        <taxon>Neoptera</taxon>
        <taxon>Endopterygota</taxon>
        <taxon>Lepidoptera</taxon>
        <taxon>Glossata</taxon>
        <taxon>Ditrysia</taxon>
        <taxon>Noctuoidea</taxon>
        <taxon>Noctuidae</taxon>
        <taxon>Amphipyrinae</taxon>
        <taxon>Spodoptera</taxon>
    </lineage>
</organism>
<dbReference type="SUPFAM" id="SSF50044">
    <property type="entry name" value="SH3-domain"/>
    <property type="match status" value="1"/>
</dbReference>
<dbReference type="GO" id="GO:0006897">
    <property type="term" value="P:endocytosis"/>
    <property type="evidence" value="ECO:0007669"/>
    <property type="project" value="TreeGrafter"/>
</dbReference>
<evidence type="ECO:0000313" key="6">
    <source>
        <dbReference type="Proteomes" id="UP000814243"/>
    </source>
</evidence>
<dbReference type="PROSITE" id="PS50002">
    <property type="entry name" value="SH3"/>
    <property type="match status" value="1"/>
</dbReference>
<dbReference type="InterPro" id="IPR030125">
    <property type="entry name" value="SPIN90/Ldb17"/>
</dbReference>
<dbReference type="PANTHER" id="PTHR13357:SF1">
    <property type="entry name" value="NCK-INTERACTING PROTEIN WITH SH3 DOMAIN"/>
    <property type="match status" value="1"/>
</dbReference>
<gene>
    <name evidence="5" type="ORF">HF086_015137</name>
</gene>
<dbReference type="PRINTS" id="PR00452">
    <property type="entry name" value="SH3DOMAIN"/>
</dbReference>
<dbReference type="InterPro" id="IPR018556">
    <property type="entry name" value="SPIN90/Ldb17_LRD"/>
</dbReference>
<proteinExistence type="predicted"/>
<dbReference type="Pfam" id="PF14604">
    <property type="entry name" value="SH3_9"/>
    <property type="match status" value="1"/>
</dbReference>
<dbReference type="Gene3D" id="2.30.30.40">
    <property type="entry name" value="SH3 Domains"/>
    <property type="match status" value="1"/>
</dbReference>
<dbReference type="PANTHER" id="PTHR13357">
    <property type="entry name" value="SH3 ADAPTER PROTEIN SPIN90 NCK INTERACTING PROTEIN WITH SH3 DOMAIN"/>
    <property type="match status" value="1"/>
</dbReference>
<evidence type="ECO:0000259" key="4">
    <source>
        <dbReference type="PROSITE" id="PS50002"/>
    </source>
</evidence>
<reference evidence="5" key="1">
    <citation type="journal article" date="2021" name="G3 (Bethesda)">
        <title>Genome and transcriptome analysis of the beet armyworm Spodoptera exigua reveals targets for pest control. .</title>
        <authorList>
            <person name="Simon S."/>
            <person name="Breeschoten T."/>
            <person name="Jansen H.J."/>
            <person name="Dirks R.P."/>
            <person name="Schranz M.E."/>
            <person name="Ros V.I.D."/>
        </authorList>
    </citation>
    <scope>NUCLEOTIDE SEQUENCE</scope>
    <source>
        <strain evidence="5">TB_SE_WUR_2020</strain>
    </source>
</reference>
<sequence length="523" mass="59004">MGDQSSPLEENEMLKALYDFEATLAKTLSFTEGEFFFLQQSNAKQRNWWHVVNRKGQVGFVPSNYVAGVKVEPEFYLAFLNDCIKNISESGTMSQKQELLAKLNEKKKQIQISIKPHGKKAPAPKPPPRLDDCTPPNGVSPCFDLRPVVSQQHISEDRESSPSPTKPNNNVSQEDDEIRKKPAVGKTSSNQVSSDTDNQDDSQDSSESIKPNAIYEIVQAVRKETQLSHDMSKVAVETVLISLREFLPGGAARSIIDALLREANSNITCPKNAIDAAPDALRMMTALNALSKAANDAQQRGWALHDDAHDIQTQLLELISVMSNADVNISQHVLSSHKYAYVTTLVQYYQMETRWPLRQLLLQIDLLCPYRYRYILMDMSYPCHIAIVFWSEQLGVDFALFLLELIENPPETDVDEQIPDLFLTLVLAYNLQFEESFDNLLLNALETRDIAKTFCEKALLLLNREEDPVHIFDHEPAPAHSVLKLMIDVFSRKKTAEHFYTNDVKVAIDIIVRQLADLSPGDS</sequence>
<evidence type="ECO:0000313" key="5">
    <source>
        <dbReference type="EMBL" id="KAH9641041.1"/>
    </source>
</evidence>
<evidence type="ECO:0000256" key="2">
    <source>
        <dbReference type="PROSITE-ProRule" id="PRU00192"/>
    </source>
</evidence>